<dbReference type="Gene3D" id="2.102.10.10">
    <property type="entry name" value="Rieske [2Fe-2S] iron-sulphur domain"/>
    <property type="match status" value="1"/>
</dbReference>
<dbReference type="AlphaFoldDB" id="A0AB33YYH7"/>
<dbReference type="GO" id="GO:0051213">
    <property type="term" value="F:dioxygenase activity"/>
    <property type="evidence" value="ECO:0007669"/>
    <property type="project" value="UniProtKB-KW"/>
</dbReference>
<dbReference type="Proteomes" id="UP000015462">
    <property type="component" value="Unassembled WGS sequence"/>
</dbReference>
<dbReference type="CDD" id="cd03528">
    <property type="entry name" value="Rieske_RO_ferredoxin"/>
    <property type="match status" value="1"/>
</dbReference>
<name>A0AB33YYH7_9GAMM</name>
<dbReference type="RefSeq" id="WP_015007021.1">
    <property type="nucleotide sequence ID" value="NZ_FQZJ01000010.1"/>
</dbReference>
<evidence type="ECO:0000313" key="6">
    <source>
        <dbReference type="EMBL" id="EPD12182.1"/>
    </source>
</evidence>
<dbReference type="EMBL" id="ASHL01000013">
    <property type="protein sequence ID" value="EPD12182.1"/>
    <property type="molecule type" value="Genomic_DNA"/>
</dbReference>
<keyword evidence="6" id="KW-0223">Dioxygenase</keyword>
<dbReference type="InterPro" id="IPR017941">
    <property type="entry name" value="Rieske_2Fe-2S"/>
</dbReference>
<evidence type="ECO:0000256" key="1">
    <source>
        <dbReference type="ARBA" id="ARBA00022714"/>
    </source>
</evidence>
<dbReference type="GO" id="GO:0051537">
    <property type="term" value="F:2 iron, 2 sulfur cluster binding"/>
    <property type="evidence" value="ECO:0007669"/>
    <property type="project" value="UniProtKB-KW"/>
</dbReference>
<feature type="domain" description="Rieske" evidence="5">
    <location>
        <begin position="4"/>
        <end position="100"/>
    </location>
</feature>
<proteinExistence type="predicted"/>
<protein>
    <submittedName>
        <fullName evidence="6">PAH dioxygenase component ferredoxin</fullName>
    </submittedName>
</protein>
<keyword evidence="2" id="KW-0479">Metal-binding</keyword>
<dbReference type="PANTHER" id="PTHR21496:SF23">
    <property type="entry name" value="3-PHENYLPROPIONATE_CINNAMIC ACID DIOXYGENASE FERREDOXIN SUBUNIT"/>
    <property type="match status" value="1"/>
</dbReference>
<evidence type="ECO:0000259" key="5">
    <source>
        <dbReference type="PROSITE" id="PS51296"/>
    </source>
</evidence>
<evidence type="ECO:0000256" key="2">
    <source>
        <dbReference type="ARBA" id="ARBA00022723"/>
    </source>
</evidence>
<evidence type="ECO:0000313" key="7">
    <source>
        <dbReference type="Proteomes" id="UP000015462"/>
    </source>
</evidence>
<comment type="caution">
    <text evidence="6">The sequence shown here is derived from an EMBL/GenBank/DDBJ whole genome shotgun (WGS) entry which is preliminary data.</text>
</comment>
<dbReference type="Pfam" id="PF00355">
    <property type="entry name" value="Rieske"/>
    <property type="match status" value="1"/>
</dbReference>
<dbReference type="InterPro" id="IPR036922">
    <property type="entry name" value="Rieske_2Fe-2S_sf"/>
</dbReference>
<dbReference type="GO" id="GO:0046872">
    <property type="term" value="F:metal ion binding"/>
    <property type="evidence" value="ECO:0007669"/>
    <property type="project" value="UniProtKB-KW"/>
</dbReference>
<keyword evidence="4" id="KW-0411">Iron-sulfur</keyword>
<dbReference type="PANTHER" id="PTHR21496">
    <property type="entry name" value="FERREDOXIN-RELATED"/>
    <property type="match status" value="1"/>
</dbReference>
<organism evidence="6 7">
    <name type="scientific">Cycloclasticus pugetii</name>
    <dbReference type="NCBI Taxonomy" id="34068"/>
    <lineage>
        <taxon>Bacteria</taxon>
        <taxon>Pseudomonadati</taxon>
        <taxon>Pseudomonadota</taxon>
        <taxon>Gammaproteobacteria</taxon>
        <taxon>Thiotrichales</taxon>
        <taxon>Piscirickettsiaceae</taxon>
        <taxon>Cycloclasticus</taxon>
    </lineage>
</organism>
<sequence>MSNIVLCKTDEVKDEAPVAVTPEGFPALAVYVFEGEYYVTDNLCTHGMAMLTDGYQDGDEVECPFHGGAFSIKTGDPTSFPCQIPIKTYPVTVEDGNICIPAAE</sequence>
<keyword evidence="1" id="KW-0001">2Fe-2S</keyword>
<keyword evidence="3" id="KW-0408">Iron</keyword>
<gene>
    <name evidence="6" type="ORF">L196_11173</name>
</gene>
<keyword evidence="7" id="KW-1185">Reference proteome</keyword>
<dbReference type="SUPFAM" id="SSF50022">
    <property type="entry name" value="ISP domain"/>
    <property type="match status" value="1"/>
</dbReference>
<evidence type="ECO:0000256" key="4">
    <source>
        <dbReference type="ARBA" id="ARBA00023014"/>
    </source>
</evidence>
<evidence type="ECO:0000256" key="3">
    <source>
        <dbReference type="ARBA" id="ARBA00023004"/>
    </source>
</evidence>
<reference evidence="6 7" key="1">
    <citation type="journal article" date="2013" name="Genome Announc.">
        <title>Genome Sequence of the Pyrene- and Fluoranthene-Degrading Bacterium Cycloclasticus sp. Strain PY97M.</title>
        <authorList>
            <person name="Cui Z."/>
            <person name="Xu G."/>
            <person name="Li Q."/>
            <person name="Gao W."/>
            <person name="Zheng L."/>
        </authorList>
    </citation>
    <scope>NUCLEOTIDE SEQUENCE [LARGE SCALE GENOMIC DNA]</scope>
    <source>
        <strain evidence="6 7">PY97M</strain>
    </source>
</reference>
<accession>A0AB33YYH7</accession>
<keyword evidence="6" id="KW-0560">Oxidoreductase</keyword>
<dbReference type="PROSITE" id="PS51296">
    <property type="entry name" value="RIESKE"/>
    <property type="match status" value="1"/>
</dbReference>